<dbReference type="Proteomes" id="UP001610563">
    <property type="component" value="Unassembled WGS sequence"/>
</dbReference>
<evidence type="ECO:0000313" key="1">
    <source>
        <dbReference type="EMBL" id="KAL2783012.1"/>
    </source>
</evidence>
<gene>
    <name evidence="1" type="ORF">BJX66DRAFT_350026</name>
</gene>
<accession>A0ABR4FIV6</accession>
<sequence>MSLQMPLTLINPLHRERCIVSLPHGGVCPESIDFTKRVSAHLKLALSKPESKPETRAINFRNAARLMICDNHENRLREARGIARRWEEQAAQQSNALGDSLASTEFPTYCTSSLHNRRYRPNLELCASQ</sequence>
<reference evidence="1 2" key="1">
    <citation type="submission" date="2024-07" db="EMBL/GenBank/DDBJ databases">
        <title>Section-level genome sequencing and comparative genomics of Aspergillus sections Usti and Cavernicolus.</title>
        <authorList>
            <consortium name="Lawrence Berkeley National Laboratory"/>
            <person name="Nybo J.L."/>
            <person name="Vesth T.C."/>
            <person name="Theobald S."/>
            <person name="Frisvad J.C."/>
            <person name="Larsen T.O."/>
            <person name="Kjaerboelling I."/>
            <person name="Rothschild-Mancinelli K."/>
            <person name="Lyhne E.K."/>
            <person name="Kogle M.E."/>
            <person name="Barry K."/>
            <person name="Clum A."/>
            <person name="Na H."/>
            <person name="Ledsgaard L."/>
            <person name="Lin J."/>
            <person name="Lipzen A."/>
            <person name="Kuo A."/>
            <person name="Riley R."/>
            <person name="Mondo S."/>
            <person name="Labutti K."/>
            <person name="Haridas S."/>
            <person name="Pangalinan J."/>
            <person name="Salamov A.A."/>
            <person name="Simmons B.A."/>
            <person name="Magnuson J.K."/>
            <person name="Chen J."/>
            <person name="Drula E."/>
            <person name="Henrissat B."/>
            <person name="Wiebenga A."/>
            <person name="Lubbers R.J."/>
            <person name="Gomes A.C."/>
            <person name="Makela M.R."/>
            <person name="Stajich J."/>
            <person name="Grigoriev I.V."/>
            <person name="Mortensen U.H."/>
            <person name="De Vries R.P."/>
            <person name="Baker S.E."/>
            <person name="Andersen M.R."/>
        </authorList>
    </citation>
    <scope>NUCLEOTIDE SEQUENCE [LARGE SCALE GENOMIC DNA]</scope>
    <source>
        <strain evidence="1 2">CBS 209.92</strain>
    </source>
</reference>
<proteinExistence type="predicted"/>
<name>A0ABR4FIV6_9EURO</name>
<organism evidence="1 2">
    <name type="scientific">Aspergillus keveii</name>
    <dbReference type="NCBI Taxonomy" id="714993"/>
    <lineage>
        <taxon>Eukaryota</taxon>
        <taxon>Fungi</taxon>
        <taxon>Dikarya</taxon>
        <taxon>Ascomycota</taxon>
        <taxon>Pezizomycotina</taxon>
        <taxon>Eurotiomycetes</taxon>
        <taxon>Eurotiomycetidae</taxon>
        <taxon>Eurotiales</taxon>
        <taxon>Aspergillaceae</taxon>
        <taxon>Aspergillus</taxon>
        <taxon>Aspergillus subgen. Nidulantes</taxon>
    </lineage>
</organism>
<keyword evidence="2" id="KW-1185">Reference proteome</keyword>
<protein>
    <submittedName>
        <fullName evidence="1">Uncharacterized protein</fullName>
    </submittedName>
</protein>
<dbReference type="EMBL" id="JBFTWV010000283">
    <property type="protein sequence ID" value="KAL2783012.1"/>
    <property type="molecule type" value="Genomic_DNA"/>
</dbReference>
<comment type="caution">
    <text evidence="1">The sequence shown here is derived from an EMBL/GenBank/DDBJ whole genome shotgun (WGS) entry which is preliminary data.</text>
</comment>
<evidence type="ECO:0000313" key="2">
    <source>
        <dbReference type="Proteomes" id="UP001610563"/>
    </source>
</evidence>